<reference evidence="1 2" key="1">
    <citation type="journal article" date="2019" name="Genome Biol. Evol.">
        <title>Insights into the evolution of the New World diploid cottons (Gossypium, subgenus Houzingenia) based on genome sequencing.</title>
        <authorList>
            <person name="Grover C.E."/>
            <person name="Arick M.A. 2nd"/>
            <person name="Thrash A."/>
            <person name="Conover J.L."/>
            <person name="Sanders W.S."/>
            <person name="Peterson D.G."/>
            <person name="Frelichowski J.E."/>
            <person name="Scheffler J.A."/>
            <person name="Scheffler B.E."/>
            <person name="Wendel J.F."/>
        </authorList>
    </citation>
    <scope>NUCLEOTIDE SEQUENCE [LARGE SCALE GENOMIC DNA]</scope>
    <source>
        <strain evidence="1">8</strain>
        <tissue evidence="1">Leaf</tissue>
    </source>
</reference>
<sequence length="141" mass="15829">MKMAKELVALSTEGGEDEAWQIKMGEEEGEISVYFCLAGSFFTASVIQFQAMRETLANLWHPLGGVTIVYLAIRAYKGFLSCQDCAWEKELPFEWDLSIKALPRRAVVAKSCWLHEEGDAPWVVKMRSFSSKGDSVGQDEI</sequence>
<evidence type="ECO:0000313" key="1">
    <source>
        <dbReference type="EMBL" id="MBA0579134.1"/>
    </source>
</evidence>
<evidence type="ECO:0000313" key="2">
    <source>
        <dbReference type="Proteomes" id="UP000593578"/>
    </source>
</evidence>
<accession>A0A7J8NQM9</accession>
<proteinExistence type="predicted"/>
<organism evidence="1 2">
    <name type="scientific">Gossypium raimondii</name>
    <name type="common">Peruvian cotton</name>
    <name type="synonym">Gossypium klotzschianum subsp. raimondii</name>
    <dbReference type="NCBI Taxonomy" id="29730"/>
    <lineage>
        <taxon>Eukaryota</taxon>
        <taxon>Viridiplantae</taxon>
        <taxon>Streptophyta</taxon>
        <taxon>Embryophyta</taxon>
        <taxon>Tracheophyta</taxon>
        <taxon>Spermatophyta</taxon>
        <taxon>Magnoliopsida</taxon>
        <taxon>eudicotyledons</taxon>
        <taxon>Gunneridae</taxon>
        <taxon>Pentapetalae</taxon>
        <taxon>rosids</taxon>
        <taxon>malvids</taxon>
        <taxon>Malvales</taxon>
        <taxon>Malvaceae</taxon>
        <taxon>Malvoideae</taxon>
        <taxon>Gossypium</taxon>
    </lineage>
</organism>
<evidence type="ECO:0008006" key="3">
    <source>
        <dbReference type="Google" id="ProtNLM"/>
    </source>
</evidence>
<comment type="caution">
    <text evidence="1">The sequence shown here is derived from an EMBL/GenBank/DDBJ whole genome shotgun (WGS) entry which is preliminary data.</text>
</comment>
<gene>
    <name evidence="1" type="ORF">Gorai_021398</name>
</gene>
<name>A0A7J8NQM9_GOSRA</name>
<dbReference type="AlphaFoldDB" id="A0A7J8NQM9"/>
<dbReference type="EMBL" id="JABEZZ010000001">
    <property type="protein sequence ID" value="MBA0579134.1"/>
    <property type="molecule type" value="Genomic_DNA"/>
</dbReference>
<protein>
    <recommendedName>
        <fullName evidence="3">DUF4283 domain-containing protein</fullName>
    </recommendedName>
</protein>
<dbReference type="Proteomes" id="UP000593578">
    <property type="component" value="Unassembled WGS sequence"/>
</dbReference>